<evidence type="ECO:0000313" key="3">
    <source>
        <dbReference type="Proteomes" id="UP000245699"/>
    </source>
</evidence>
<dbReference type="OrthoDB" id="5988244at2759"/>
<accession>A0A2T9Z6J7</accession>
<feature type="domain" description="PiggyBac transposable element-derived protein" evidence="1">
    <location>
        <begin position="67"/>
        <end position="131"/>
    </location>
</feature>
<sequence length="153" mass="18048">MRISSESKNLSDSSEDIPLLDIYNSLLKLDNINWNKEENFDNFFIEYKEKVGIVESILKLKKLNCLDLFYLLFPVNTLGDILRNTNSYFKISNSKQTNNYKKIKISELKAFLGINIAVRIKKYSSIKDYWSLMIEIKDFYLVAKCHFKDFKGF</sequence>
<keyword evidence="3" id="KW-1185">Reference proteome</keyword>
<dbReference type="EMBL" id="MBFT01000001">
    <property type="protein sequence ID" value="PVV00229.1"/>
    <property type="molecule type" value="Genomic_DNA"/>
</dbReference>
<name>A0A2T9Z6J7_9FUNG</name>
<proteinExistence type="predicted"/>
<gene>
    <name evidence="2" type="ORF">BB559_000014</name>
</gene>
<dbReference type="Proteomes" id="UP000245699">
    <property type="component" value="Unassembled WGS sequence"/>
</dbReference>
<dbReference type="InterPro" id="IPR029526">
    <property type="entry name" value="PGBD"/>
</dbReference>
<dbReference type="Pfam" id="PF13843">
    <property type="entry name" value="DDE_Tnp_1_7"/>
    <property type="match status" value="1"/>
</dbReference>
<evidence type="ECO:0000313" key="2">
    <source>
        <dbReference type="EMBL" id="PVV00229.1"/>
    </source>
</evidence>
<organism evidence="2 3">
    <name type="scientific">Furculomyces boomerangus</name>
    <dbReference type="NCBI Taxonomy" id="61424"/>
    <lineage>
        <taxon>Eukaryota</taxon>
        <taxon>Fungi</taxon>
        <taxon>Fungi incertae sedis</taxon>
        <taxon>Zoopagomycota</taxon>
        <taxon>Kickxellomycotina</taxon>
        <taxon>Harpellomycetes</taxon>
        <taxon>Harpellales</taxon>
        <taxon>Harpellaceae</taxon>
        <taxon>Furculomyces</taxon>
    </lineage>
</organism>
<reference evidence="2 3" key="1">
    <citation type="journal article" date="2018" name="MBio">
        <title>Comparative Genomics Reveals the Core Gene Toolbox for the Fungus-Insect Symbiosis.</title>
        <authorList>
            <person name="Wang Y."/>
            <person name="Stata M."/>
            <person name="Wang W."/>
            <person name="Stajich J.E."/>
            <person name="White M.M."/>
            <person name="Moncalvo J.M."/>
        </authorList>
    </citation>
    <scope>NUCLEOTIDE SEQUENCE [LARGE SCALE GENOMIC DNA]</scope>
    <source>
        <strain evidence="2 3">AUS-77-4</strain>
    </source>
</reference>
<protein>
    <recommendedName>
        <fullName evidence="1">PiggyBac transposable element-derived protein domain-containing protein</fullName>
    </recommendedName>
</protein>
<evidence type="ECO:0000259" key="1">
    <source>
        <dbReference type="Pfam" id="PF13843"/>
    </source>
</evidence>
<dbReference type="AlphaFoldDB" id="A0A2T9Z6J7"/>
<comment type="caution">
    <text evidence="2">The sequence shown here is derived from an EMBL/GenBank/DDBJ whole genome shotgun (WGS) entry which is preliminary data.</text>
</comment>